<evidence type="ECO:0000313" key="3">
    <source>
        <dbReference type="EMBL" id="MDT8901346.1"/>
    </source>
</evidence>
<keyword evidence="1" id="KW-1133">Transmembrane helix</keyword>
<dbReference type="InterPro" id="IPR002509">
    <property type="entry name" value="NODB_dom"/>
</dbReference>
<accession>A0ABU3NX23</accession>
<dbReference type="Proteomes" id="UP001254848">
    <property type="component" value="Unassembled WGS sequence"/>
</dbReference>
<keyword evidence="1" id="KW-0812">Transmembrane</keyword>
<gene>
    <name evidence="3" type="ORF">Q4T40_08860</name>
</gene>
<name>A0ABU3NX23_9FIRM</name>
<proteinExistence type="predicted"/>
<comment type="caution">
    <text evidence="3">The sequence shown here is derived from an EMBL/GenBank/DDBJ whole genome shotgun (WGS) entry which is preliminary data.</text>
</comment>
<dbReference type="InterPro" id="IPR050248">
    <property type="entry name" value="Polysacc_deacetylase_ArnD"/>
</dbReference>
<protein>
    <submittedName>
        <fullName evidence="3">Polysaccharide deacetylase family protein</fullName>
    </submittedName>
</protein>
<feature type="domain" description="NodB homology" evidence="2">
    <location>
        <begin position="52"/>
        <end position="228"/>
    </location>
</feature>
<evidence type="ECO:0000313" key="4">
    <source>
        <dbReference type="Proteomes" id="UP001254848"/>
    </source>
</evidence>
<dbReference type="Gene3D" id="3.20.20.370">
    <property type="entry name" value="Glycoside hydrolase/deacetylase"/>
    <property type="match status" value="1"/>
</dbReference>
<keyword evidence="1" id="KW-0472">Membrane</keyword>
<organism evidence="3 4">
    <name type="scientific">Anaeroselena agilis</name>
    <dbReference type="NCBI Taxonomy" id="3063788"/>
    <lineage>
        <taxon>Bacteria</taxon>
        <taxon>Bacillati</taxon>
        <taxon>Bacillota</taxon>
        <taxon>Negativicutes</taxon>
        <taxon>Acetonemataceae</taxon>
        <taxon>Anaeroselena</taxon>
    </lineage>
</organism>
<evidence type="ECO:0000259" key="2">
    <source>
        <dbReference type="PROSITE" id="PS51677"/>
    </source>
</evidence>
<sequence>MRLFYAGRVPRWYLGFVAGFLILAGLLPGLAELIAADQNVPRPIYNGHPGKQQVALACNIFWGEEYLPTMLDALDRGGVKVTFFIGGSWAKRHPDLVRELAARGHELANHSYSHPHPNTLSVEQNQDQILRTEKLVEELTGVKTKLYAPPYGEFNAAVLKAAAGVGYTTILWSVDTVDWKRPPAETILNRVLGKVHNGAIILMHPTEPTAQALPELIFRLQARGYAIKPVSDILN</sequence>
<dbReference type="SUPFAM" id="SSF88713">
    <property type="entry name" value="Glycoside hydrolase/deacetylase"/>
    <property type="match status" value="1"/>
</dbReference>
<evidence type="ECO:0000256" key="1">
    <source>
        <dbReference type="SAM" id="Phobius"/>
    </source>
</evidence>
<dbReference type="PROSITE" id="PS51677">
    <property type="entry name" value="NODB"/>
    <property type="match status" value="1"/>
</dbReference>
<keyword evidence="4" id="KW-1185">Reference proteome</keyword>
<dbReference type="PANTHER" id="PTHR10587:SF80">
    <property type="entry name" value="CHITOOLIGOSACCHARIDE DEACETYLASE"/>
    <property type="match status" value="1"/>
</dbReference>
<dbReference type="InterPro" id="IPR011330">
    <property type="entry name" value="Glyco_hydro/deAcase_b/a-brl"/>
</dbReference>
<reference evidence="3 4" key="1">
    <citation type="submission" date="2023-07" db="EMBL/GenBank/DDBJ databases">
        <title>The novel representative of Negativicutes class, Anaeroselena agilis gen. nov. sp. nov.</title>
        <authorList>
            <person name="Prokofeva M.I."/>
            <person name="Elcheninov A.G."/>
            <person name="Klyukina A."/>
            <person name="Kublanov I.V."/>
            <person name="Frolov E.N."/>
            <person name="Podosokorskaya O.A."/>
        </authorList>
    </citation>
    <scope>NUCLEOTIDE SEQUENCE [LARGE SCALE GENOMIC DNA]</scope>
    <source>
        <strain evidence="3 4">4137-cl</strain>
    </source>
</reference>
<dbReference type="EMBL" id="JAUOZS010000001">
    <property type="protein sequence ID" value="MDT8901346.1"/>
    <property type="molecule type" value="Genomic_DNA"/>
</dbReference>
<dbReference type="CDD" id="cd10950">
    <property type="entry name" value="CE4_BsYlxY_like"/>
    <property type="match status" value="1"/>
</dbReference>
<dbReference type="RefSeq" id="WP_413779858.1">
    <property type="nucleotide sequence ID" value="NZ_JAUOZS010000001.1"/>
</dbReference>
<feature type="transmembrane region" description="Helical" evidence="1">
    <location>
        <begin position="12"/>
        <end position="31"/>
    </location>
</feature>
<dbReference type="PANTHER" id="PTHR10587">
    <property type="entry name" value="GLYCOSYL TRANSFERASE-RELATED"/>
    <property type="match status" value="1"/>
</dbReference>
<dbReference type="Pfam" id="PF01522">
    <property type="entry name" value="Polysacc_deac_1"/>
    <property type="match status" value="1"/>
</dbReference>